<reference evidence="2" key="2">
    <citation type="submission" date="2021-01" db="EMBL/GenBank/DDBJ databases">
        <authorList>
            <person name="Schikora-Tamarit M.A."/>
        </authorList>
    </citation>
    <scope>NUCLEOTIDE SEQUENCE</scope>
    <source>
        <strain evidence="2">CBS6341</strain>
    </source>
</reference>
<dbReference type="EMBL" id="JAEUBF010001375">
    <property type="protein sequence ID" value="KAH3667886.1"/>
    <property type="molecule type" value="Genomic_DNA"/>
</dbReference>
<reference evidence="2" key="1">
    <citation type="journal article" date="2021" name="Open Biol.">
        <title>Shared evolutionary footprints suggest mitochondrial oxidative damage underlies multiple complex I losses in fungi.</title>
        <authorList>
            <person name="Schikora-Tamarit M.A."/>
            <person name="Marcet-Houben M."/>
            <person name="Nosek J."/>
            <person name="Gabaldon T."/>
        </authorList>
    </citation>
    <scope>NUCLEOTIDE SEQUENCE</scope>
    <source>
        <strain evidence="2">CBS6341</strain>
    </source>
</reference>
<keyword evidence="3" id="KW-1185">Reference proteome</keyword>
<protein>
    <submittedName>
        <fullName evidence="2">Uncharacterized protein</fullName>
    </submittedName>
</protein>
<dbReference type="InterPro" id="IPR036322">
    <property type="entry name" value="WD40_repeat_dom_sf"/>
</dbReference>
<dbReference type="AlphaFoldDB" id="A0A9P8PA01"/>
<feature type="compositionally biased region" description="Polar residues" evidence="1">
    <location>
        <begin position="1"/>
        <end position="15"/>
    </location>
</feature>
<proteinExistence type="predicted"/>
<dbReference type="Pfam" id="PF08728">
    <property type="entry name" value="CRT10"/>
    <property type="match status" value="2"/>
</dbReference>
<organism evidence="2 3">
    <name type="scientific">Wickerhamomyces mucosus</name>
    <dbReference type="NCBI Taxonomy" id="1378264"/>
    <lineage>
        <taxon>Eukaryota</taxon>
        <taxon>Fungi</taxon>
        <taxon>Dikarya</taxon>
        <taxon>Ascomycota</taxon>
        <taxon>Saccharomycotina</taxon>
        <taxon>Saccharomycetes</taxon>
        <taxon>Phaffomycetales</taxon>
        <taxon>Wickerhamomycetaceae</taxon>
        <taxon>Wickerhamomyces</taxon>
    </lineage>
</organism>
<accession>A0A9P8PA01</accession>
<name>A0A9P8PA01_9ASCO</name>
<evidence type="ECO:0000313" key="2">
    <source>
        <dbReference type="EMBL" id="KAH3667886.1"/>
    </source>
</evidence>
<evidence type="ECO:0000256" key="1">
    <source>
        <dbReference type="SAM" id="MobiDB-lite"/>
    </source>
</evidence>
<dbReference type="InterPro" id="IPR014839">
    <property type="entry name" value="Crt10"/>
</dbReference>
<evidence type="ECO:0000313" key="3">
    <source>
        <dbReference type="Proteomes" id="UP000769528"/>
    </source>
</evidence>
<dbReference type="Proteomes" id="UP000769528">
    <property type="component" value="Unassembled WGS sequence"/>
</dbReference>
<dbReference type="OrthoDB" id="4068815at2759"/>
<gene>
    <name evidence="2" type="ORF">WICMUC_005164</name>
</gene>
<dbReference type="SUPFAM" id="SSF50978">
    <property type="entry name" value="WD40 repeat-like"/>
    <property type="match status" value="1"/>
</dbReference>
<comment type="caution">
    <text evidence="2">The sequence shown here is derived from an EMBL/GenBank/DDBJ whole genome shotgun (WGS) entry which is preliminary data.</text>
</comment>
<sequence length="612" mass="71302">MLYSGHNYSLDTESSSSHKLDNDGELEHFTSKEGYVERCTNYRKYCNFLGIETVVSSNDPFNVYPNLEYQLGSRQLRSYKYIRNEERSTNSEVSIERNIVDAYRNLDIHKNQQIIDQNELTQLGNLYEDRLDIKEIKGFAIPAYNDVPFKNNLTECYRDYIYVGSRSEILVFRNEKFNMSIETRPQRTERIDFRRAVFNNYPYSINYLKMGYLLGKPVLILCVDNGHVLIYDITNGVPQLTHRLIMEQSVWGCDITDEYLVVCDNSCRVTLFYFKDDRIFWDQSFVLNHNIPSVKIYEIFGKLSIGVVCVTISGEIIKLMFTGQKFRGPLYKCFQKYPVQYSIEDDIKEGSINFGCKLLERISLSEEQVWTVNVLSYNSIKEVYNPDYLGTSEPIDELIILKKSKILNNNQNIDHIRSSDLGIAANYELVKTRSMHEEYDFDQVTENQLTTFNDKMFQIESHYLEGKAYSGLNTRSFFIVSTAFKVSIYSIEKLVNNVQTGDVFGNLELTDELYHANRISLVQFIPRLSALVTATQAGSFKIFRLVKFRGLVSMREEFSLPFKLLNERIVGIAVKELDELTYWLYFTFESGIVRKFVISENIDEFGWELAII</sequence>
<feature type="region of interest" description="Disordered" evidence="1">
    <location>
        <begin position="1"/>
        <end position="23"/>
    </location>
</feature>